<keyword evidence="1" id="KW-0812">Transmembrane</keyword>
<dbReference type="RefSeq" id="WP_252739978.1">
    <property type="nucleotide sequence ID" value="NZ_JAMXIB010000001.1"/>
</dbReference>
<dbReference type="Proteomes" id="UP001206312">
    <property type="component" value="Unassembled WGS sequence"/>
</dbReference>
<comment type="caution">
    <text evidence="2">The sequence shown here is derived from an EMBL/GenBank/DDBJ whole genome shotgun (WGS) entry which is preliminary data.</text>
</comment>
<sequence>MMQLVLMELFKISRQRQTYYAVGAVLVLEGFILMSAFYQGREILEVLLENLRESFEFQGDLMNGNLVIYLVLNSFWFHMPLILMIVVSGFLTVEYKDRTVEATLLQPVSRGGLIVSKYLAALVFTGAILVLLAGSTFGVSYAFFGRGDLVVFLDGLSFFEHPEAIRRLLYAFITGSNTMMFYAVTSLTLAVIFKEATVTWIVAAIFLIINTLLLRLDMDSVFYDYFFLPKLTDSWQYLFYSEIPWGVILKKNLVLWGYTLGTAALGAMIFVKRDVK</sequence>
<feature type="transmembrane region" description="Helical" evidence="1">
    <location>
        <begin position="164"/>
        <end position="184"/>
    </location>
</feature>
<feature type="transmembrane region" description="Helical" evidence="1">
    <location>
        <begin position="253"/>
        <end position="271"/>
    </location>
</feature>
<organism evidence="2 3">
    <name type="scientific">Robiginitalea marina</name>
    <dbReference type="NCBI Taxonomy" id="2954105"/>
    <lineage>
        <taxon>Bacteria</taxon>
        <taxon>Pseudomonadati</taxon>
        <taxon>Bacteroidota</taxon>
        <taxon>Flavobacteriia</taxon>
        <taxon>Flavobacteriales</taxon>
        <taxon>Flavobacteriaceae</taxon>
        <taxon>Robiginitalea</taxon>
    </lineage>
</organism>
<feature type="transmembrane region" description="Helical" evidence="1">
    <location>
        <begin position="20"/>
        <end position="38"/>
    </location>
</feature>
<dbReference type="PANTHER" id="PTHR37305">
    <property type="entry name" value="INTEGRAL MEMBRANE PROTEIN-RELATED"/>
    <property type="match status" value="1"/>
</dbReference>
<proteinExistence type="predicted"/>
<evidence type="ECO:0000313" key="3">
    <source>
        <dbReference type="Proteomes" id="UP001206312"/>
    </source>
</evidence>
<feature type="transmembrane region" description="Helical" evidence="1">
    <location>
        <begin position="66"/>
        <end position="91"/>
    </location>
</feature>
<keyword evidence="1" id="KW-1133">Transmembrane helix</keyword>
<keyword evidence="1" id="KW-0472">Membrane</keyword>
<feature type="transmembrane region" description="Helical" evidence="1">
    <location>
        <begin position="118"/>
        <end position="144"/>
    </location>
</feature>
<evidence type="ECO:0000313" key="2">
    <source>
        <dbReference type="EMBL" id="MCO5723607.1"/>
    </source>
</evidence>
<name>A0ABT1AVI1_9FLAO</name>
<evidence type="ECO:0000256" key="1">
    <source>
        <dbReference type="SAM" id="Phobius"/>
    </source>
</evidence>
<dbReference type="Pfam" id="PF12730">
    <property type="entry name" value="ABC2_membrane_4"/>
    <property type="match status" value="1"/>
</dbReference>
<gene>
    <name evidence="2" type="ORF">NG653_01980</name>
</gene>
<reference evidence="2 3" key="1">
    <citation type="submission" date="2022-06" db="EMBL/GenBank/DDBJ databases">
        <authorList>
            <person name="Xuan X."/>
        </authorList>
    </citation>
    <scope>NUCLEOTIDE SEQUENCE [LARGE SCALE GENOMIC DNA]</scope>
    <source>
        <strain evidence="2 3">2V75</strain>
    </source>
</reference>
<dbReference type="PANTHER" id="PTHR37305:SF1">
    <property type="entry name" value="MEMBRANE PROTEIN"/>
    <property type="match status" value="1"/>
</dbReference>
<accession>A0ABT1AVI1</accession>
<keyword evidence="3" id="KW-1185">Reference proteome</keyword>
<dbReference type="EMBL" id="JAMXIB010000001">
    <property type="protein sequence ID" value="MCO5723607.1"/>
    <property type="molecule type" value="Genomic_DNA"/>
</dbReference>
<feature type="transmembrane region" description="Helical" evidence="1">
    <location>
        <begin position="196"/>
        <end position="216"/>
    </location>
</feature>
<protein>
    <submittedName>
        <fullName evidence="2">ABC transporter permease</fullName>
    </submittedName>
</protein>